<dbReference type="STRING" id="118967.SAMN02745191_0249"/>
<evidence type="ECO:0000313" key="1">
    <source>
        <dbReference type="EMBL" id="SJZ36500.1"/>
    </source>
</evidence>
<organism evidence="1 2">
    <name type="scientific">Anaerorhabdus furcosa</name>
    <dbReference type="NCBI Taxonomy" id="118967"/>
    <lineage>
        <taxon>Bacteria</taxon>
        <taxon>Bacillati</taxon>
        <taxon>Bacillota</taxon>
        <taxon>Erysipelotrichia</taxon>
        <taxon>Erysipelotrichales</taxon>
        <taxon>Erysipelotrichaceae</taxon>
        <taxon>Anaerorhabdus</taxon>
    </lineage>
</organism>
<name>A0A1T4K218_9FIRM</name>
<dbReference type="AlphaFoldDB" id="A0A1T4K218"/>
<protein>
    <submittedName>
        <fullName evidence="1">Uncharacterized protein</fullName>
    </submittedName>
</protein>
<evidence type="ECO:0000313" key="2">
    <source>
        <dbReference type="Proteomes" id="UP000243297"/>
    </source>
</evidence>
<dbReference type="OrthoDB" id="3078708at2"/>
<dbReference type="RefSeq" id="WP_078710701.1">
    <property type="nucleotide sequence ID" value="NZ_FUWY01000001.1"/>
</dbReference>
<sequence length="80" mass="9390">MKNNNSKEAIEQNLKDAGCDCDTITCFMNCNEKGYKDEQKYLLAKHRKKLLEQVHESQKCIDCLDYLVYQIDNKIKGEKK</sequence>
<dbReference type="Proteomes" id="UP000243297">
    <property type="component" value="Unassembled WGS sequence"/>
</dbReference>
<keyword evidence="2" id="KW-1185">Reference proteome</keyword>
<proteinExistence type="predicted"/>
<dbReference type="EMBL" id="FUWY01000001">
    <property type="protein sequence ID" value="SJZ36500.1"/>
    <property type="molecule type" value="Genomic_DNA"/>
</dbReference>
<accession>A0A1T4K218</accession>
<reference evidence="2" key="1">
    <citation type="submission" date="2017-02" db="EMBL/GenBank/DDBJ databases">
        <authorList>
            <person name="Varghese N."/>
            <person name="Submissions S."/>
        </authorList>
    </citation>
    <scope>NUCLEOTIDE SEQUENCE [LARGE SCALE GENOMIC DNA]</scope>
    <source>
        <strain evidence="2">ATCC 25662</strain>
    </source>
</reference>
<gene>
    <name evidence="1" type="ORF">SAMN02745191_0249</name>
</gene>